<name>A0A9P4LPJ6_9PLEO</name>
<organism evidence="2 3">
    <name type="scientific">Setomelanomma holmii</name>
    <dbReference type="NCBI Taxonomy" id="210430"/>
    <lineage>
        <taxon>Eukaryota</taxon>
        <taxon>Fungi</taxon>
        <taxon>Dikarya</taxon>
        <taxon>Ascomycota</taxon>
        <taxon>Pezizomycotina</taxon>
        <taxon>Dothideomycetes</taxon>
        <taxon>Pleosporomycetidae</taxon>
        <taxon>Pleosporales</taxon>
        <taxon>Pleosporineae</taxon>
        <taxon>Phaeosphaeriaceae</taxon>
        <taxon>Setomelanomma</taxon>
    </lineage>
</organism>
<gene>
    <name evidence="2" type="ORF">EK21DRAFT_107216</name>
</gene>
<proteinExistence type="predicted"/>
<evidence type="ECO:0000256" key="1">
    <source>
        <dbReference type="SAM" id="MobiDB-lite"/>
    </source>
</evidence>
<keyword evidence="3" id="KW-1185">Reference proteome</keyword>
<feature type="region of interest" description="Disordered" evidence="1">
    <location>
        <begin position="148"/>
        <end position="252"/>
    </location>
</feature>
<evidence type="ECO:0000313" key="3">
    <source>
        <dbReference type="Proteomes" id="UP000799777"/>
    </source>
</evidence>
<dbReference type="Proteomes" id="UP000799777">
    <property type="component" value="Unassembled WGS sequence"/>
</dbReference>
<protein>
    <submittedName>
        <fullName evidence="2">Uncharacterized protein</fullName>
    </submittedName>
</protein>
<feature type="compositionally biased region" description="Acidic residues" evidence="1">
    <location>
        <begin position="233"/>
        <end position="245"/>
    </location>
</feature>
<comment type="caution">
    <text evidence="2">The sequence shown here is derived from an EMBL/GenBank/DDBJ whole genome shotgun (WGS) entry which is preliminary data.</text>
</comment>
<evidence type="ECO:0000313" key="2">
    <source>
        <dbReference type="EMBL" id="KAF2035086.1"/>
    </source>
</evidence>
<dbReference type="EMBL" id="ML978158">
    <property type="protein sequence ID" value="KAF2035086.1"/>
    <property type="molecule type" value="Genomic_DNA"/>
</dbReference>
<feature type="compositionally biased region" description="Low complexity" evidence="1">
    <location>
        <begin position="154"/>
        <end position="171"/>
    </location>
</feature>
<sequence length="263" mass="27476">MKPIVILALVNSAFAGKSHTVRQSEQVIDTKTVLFGSFIDHILGTAIEARDESIPALDAYPSYPTTVPSGAGYYPSGTDHHPTGTGRHPASTGALSYKPYPISNALGLPASPSTFPSITPAPVPGKDNPGNSVPSSISDAVPVFNLSASPNTPGLPGSPSYPSGSPCASSGFARPTDGYSKHPYHTGGHGGLAYSTGGYHRPGNSGATTLKTTTKTKTKMYGSGPTPTTQPEYPEDEYDDDEEDREKDGYGGVWSYVKKSLQL</sequence>
<accession>A0A9P4LPJ6</accession>
<dbReference type="AlphaFoldDB" id="A0A9P4LPJ6"/>
<reference evidence="2" key="1">
    <citation type="journal article" date="2020" name="Stud. Mycol.">
        <title>101 Dothideomycetes genomes: a test case for predicting lifestyles and emergence of pathogens.</title>
        <authorList>
            <person name="Haridas S."/>
            <person name="Albert R."/>
            <person name="Binder M."/>
            <person name="Bloem J."/>
            <person name="Labutti K."/>
            <person name="Salamov A."/>
            <person name="Andreopoulos B."/>
            <person name="Baker S."/>
            <person name="Barry K."/>
            <person name="Bills G."/>
            <person name="Bluhm B."/>
            <person name="Cannon C."/>
            <person name="Castanera R."/>
            <person name="Culley D."/>
            <person name="Daum C."/>
            <person name="Ezra D."/>
            <person name="Gonzalez J."/>
            <person name="Henrissat B."/>
            <person name="Kuo A."/>
            <person name="Liang C."/>
            <person name="Lipzen A."/>
            <person name="Lutzoni F."/>
            <person name="Magnuson J."/>
            <person name="Mondo S."/>
            <person name="Nolan M."/>
            <person name="Ohm R."/>
            <person name="Pangilinan J."/>
            <person name="Park H.-J."/>
            <person name="Ramirez L."/>
            <person name="Alfaro M."/>
            <person name="Sun H."/>
            <person name="Tritt A."/>
            <person name="Yoshinaga Y."/>
            <person name="Zwiers L.-H."/>
            <person name="Turgeon B."/>
            <person name="Goodwin S."/>
            <person name="Spatafora J."/>
            <person name="Crous P."/>
            <person name="Grigoriev I."/>
        </authorList>
    </citation>
    <scope>NUCLEOTIDE SEQUENCE</scope>
    <source>
        <strain evidence="2">CBS 110217</strain>
    </source>
</reference>